<comment type="similarity">
    <text evidence="1">Belongs to the universal ribosomal protein uL29 family.</text>
</comment>
<dbReference type="Proteomes" id="UP000078560">
    <property type="component" value="Unassembled WGS sequence"/>
</dbReference>
<dbReference type="InterPro" id="IPR001854">
    <property type="entry name" value="Ribosomal_uL29"/>
</dbReference>
<dbReference type="PROSITE" id="PS00579">
    <property type="entry name" value="RIBOSOMAL_L29"/>
    <property type="match status" value="1"/>
</dbReference>
<dbReference type="AlphaFoldDB" id="A0A1A8VWE4"/>
<dbReference type="GO" id="GO:0003735">
    <property type="term" value="F:structural constituent of ribosome"/>
    <property type="evidence" value="ECO:0007669"/>
    <property type="project" value="InterPro"/>
</dbReference>
<organism evidence="4 5">
    <name type="scientific">Plasmodium ovale curtisi</name>
    <dbReference type="NCBI Taxonomy" id="864141"/>
    <lineage>
        <taxon>Eukaryota</taxon>
        <taxon>Sar</taxon>
        <taxon>Alveolata</taxon>
        <taxon>Apicomplexa</taxon>
        <taxon>Aconoidasida</taxon>
        <taxon>Haemosporida</taxon>
        <taxon>Plasmodiidae</taxon>
        <taxon>Plasmodium</taxon>
        <taxon>Plasmodium (Plasmodium)</taxon>
    </lineage>
</organism>
<dbReference type="FunFam" id="1.10.287.310:FF:000002">
    <property type="entry name" value="60S ribosomal protein L35"/>
    <property type="match status" value="1"/>
</dbReference>
<dbReference type="Pfam" id="PF00831">
    <property type="entry name" value="Ribosomal_L29"/>
    <property type="match status" value="1"/>
</dbReference>
<evidence type="ECO:0000256" key="3">
    <source>
        <dbReference type="ARBA" id="ARBA00023274"/>
    </source>
</evidence>
<evidence type="ECO:0000256" key="2">
    <source>
        <dbReference type="ARBA" id="ARBA00022980"/>
    </source>
</evidence>
<protein>
    <submittedName>
        <fullName evidence="4">60S ribosomal protein L35, putative</fullName>
    </submittedName>
</protein>
<sequence>MYYFEPIAGSVMLGEMHPVLSKDADINKKQMKTFILSGKEFDKCTDIVHKRRKEGGALSQLKVLCKDARNFLQLLREHSMGFQKIVKRPLKKKDLLDKLEEYKKELSGLRISKAIGNSAKNSKIRSVRKNIARVLTVYNQRRKMELRRKYKNKKFKPYNLRPKLTKNKRLQLTQRQKSAMSLRTKKKLTNFPKRKYLLVYKE</sequence>
<dbReference type="SUPFAM" id="SSF46561">
    <property type="entry name" value="Ribosomal protein L29 (L29p)"/>
    <property type="match status" value="1"/>
</dbReference>
<dbReference type="NCBIfam" id="TIGR00012">
    <property type="entry name" value="L29"/>
    <property type="match status" value="1"/>
</dbReference>
<dbReference type="PANTHER" id="PTHR45722">
    <property type="entry name" value="60S RIBOSOMAL PROTEIN L35"/>
    <property type="match status" value="1"/>
</dbReference>
<dbReference type="InterPro" id="IPR045059">
    <property type="entry name" value="Ribosomal_uL29_euk"/>
</dbReference>
<dbReference type="Gene3D" id="1.10.287.310">
    <property type="match status" value="1"/>
</dbReference>
<dbReference type="Gene3D" id="6.10.250.3450">
    <property type="match status" value="1"/>
</dbReference>
<dbReference type="GO" id="GO:0003729">
    <property type="term" value="F:mRNA binding"/>
    <property type="evidence" value="ECO:0007669"/>
    <property type="project" value="TreeGrafter"/>
</dbReference>
<keyword evidence="3" id="KW-0687">Ribonucleoprotein</keyword>
<dbReference type="EMBL" id="FLQU01000302">
    <property type="protein sequence ID" value="SBS83668.1"/>
    <property type="molecule type" value="Genomic_DNA"/>
</dbReference>
<keyword evidence="2 4" id="KW-0689">Ribosomal protein</keyword>
<accession>A0A1A8VWE4</accession>
<evidence type="ECO:0000256" key="1">
    <source>
        <dbReference type="ARBA" id="ARBA00009254"/>
    </source>
</evidence>
<dbReference type="HAMAP" id="MF_00374">
    <property type="entry name" value="Ribosomal_uL29"/>
    <property type="match status" value="1"/>
</dbReference>
<evidence type="ECO:0000313" key="4">
    <source>
        <dbReference type="EMBL" id="SBS83668.1"/>
    </source>
</evidence>
<proteinExistence type="inferred from homology"/>
<dbReference type="InterPro" id="IPR018254">
    <property type="entry name" value="Ribosomal_uL29_CS"/>
</dbReference>
<dbReference type="PANTHER" id="PTHR45722:SF2">
    <property type="entry name" value="LARGE RIBOSOMAL SUBUNIT PROTEIN UL29-RELATED"/>
    <property type="match status" value="1"/>
</dbReference>
<gene>
    <name evidence="4" type="ORF">POVCU2_0022230</name>
</gene>
<dbReference type="InterPro" id="IPR036049">
    <property type="entry name" value="Ribosomal_uL29_sf"/>
</dbReference>
<dbReference type="GO" id="GO:0022625">
    <property type="term" value="C:cytosolic large ribosomal subunit"/>
    <property type="evidence" value="ECO:0007669"/>
    <property type="project" value="InterPro"/>
</dbReference>
<dbReference type="GO" id="GO:0006412">
    <property type="term" value="P:translation"/>
    <property type="evidence" value="ECO:0007669"/>
    <property type="project" value="InterPro"/>
</dbReference>
<reference evidence="5" key="1">
    <citation type="submission" date="2016-05" db="EMBL/GenBank/DDBJ databases">
        <authorList>
            <person name="Naeem Raeece"/>
        </authorList>
    </citation>
    <scope>NUCLEOTIDE SEQUENCE [LARGE SCALE GENOMIC DNA]</scope>
</reference>
<dbReference type="GO" id="GO:0000463">
    <property type="term" value="P:maturation of LSU-rRNA from tricistronic rRNA transcript (SSU-rRNA, 5.8S rRNA, LSU-rRNA)"/>
    <property type="evidence" value="ECO:0007669"/>
    <property type="project" value="InterPro"/>
</dbReference>
<name>A0A1A8VWE4_PLAOA</name>
<evidence type="ECO:0000313" key="5">
    <source>
        <dbReference type="Proteomes" id="UP000078560"/>
    </source>
</evidence>
<dbReference type="CDD" id="cd00427">
    <property type="entry name" value="Ribosomal_L29_HIP"/>
    <property type="match status" value="1"/>
</dbReference>